<dbReference type="PIRSF" id="PIRSF004803">
    <property type="entry name" value="RnjA"/>
    <property type="match status" value="1"/>
</dbReference>
<dbReference type="GO" id="GO:0003723">
    <property type="term" value="F:RNA binding"/>
    <property type="evidence" value="ECO:0007669"/>
    <property type="project" value="UniProtKB-UniRule"/>
</dbReference>
<feature type="binding site" evidence="16">
    <location>
        <position position="74"/>
    </location>
    <ligand>
        <name>Zn(2+)</name>
        <dbReference type="ChEBI" id="CHEBI:29105"/>
        <label>1</label>
        <note>catalytic</note>
    </ligand>
</feature>
<dbReference type="Gene3D" id="3.40.50.10710">
    <property type="entry name" value="Metallo-hydrolase/oxidoreductase"/>
    <property type="match status" value="1"/>
</dbReference>
<comment type="subunit">
    <text evidence="12">Homodimer, may be a subunit of the RNA degradosome.</text>
</comment>
<keyword evidence="2 12" id="KW-0963">Cytoplasm</keyword>
<keyword evidence="7 12" id="KW-0378">Hydrolase</keyword>
<dbReference type="FunFam" id="3.10.20.580:FF:000001">
    <property type="entry name" value="Ribonuclease J"/>
    <property type="match status" value="1"/>
</dbReference>
<comment type="cofactor">
    <cofactor evidence="13 16">
        <name>Zn(2+)</name>
        <dbReference type="ChEBI" id="CHEBI:29105"/>
    </cofactor>
    <text evidence="13 16">Binds 2 Zn(2+) ions per subunit. It is not clear if Zn(2+) or Mg(2+) is physiologically important.</text>
</comment>
<dbReference type="GO" id="GO:0006397">
    <property type="term" value="P:mRNA processing"/>
    <property type="evidence" value="ECO:0007669"/>
    <property type="project" value="UniProtKB-ARBA"/>
</dbReference>
<feature type="binding site" evidence="12 15">
    <location>
        <begin position="364"/>
        <end position="368"/>
    </location>
    <ligand>
        <name>substrate</name>
    </ligand>
</feature>
<feature type="active site" description="Proton acceptor" evidence="14">
    <location>
        <position position="368"/>
    </location>
</feature>
<keyword evidence="10 12" id="KW-0694">RNA-binding</keyword>
<dbReference type="GO" id="GO:0008270">
    <property type="term" value="F:zinc ion binding"/>
    <property type="evidence" value="ECO:0007669"/>
    <property type="project" value="InterPro"/>
</dbReference>
<dbReference type="HAMAP" id="MF_01491">
    <property type="entry name" value="RNase_J_bact"/>
    <property type="match status" value="1"/>
</dbReference>
<keyword evidence="19" id="KW-1185">Reference proteome</keyword>
<evidence type="ECO:0000256" key="3">
    <source>
        <dbReference type="ARBA" id="ARBA00022552"/>
    </source>
</evidence>
<accession>A0A926RV36</accession>
<reference evidence="18" key="1">
    <citation type="submission" date="2020-09" db="EMBL/GenBank/DDBJ databases">
        <title>A novel bacterium of genus Bacillus, isolated from South China Sea.</title>
        <authorList>
            <person name="Huang H."/>
            <person name="Mo K."/>
            <person name="Hu Y."/>
        </authorList>
    </citation>
    <scope>NUCLEOTIDE SEQUENCE</scope>
    <source>
        <strain evidence="18">IB182487</strain>
    </source>
</reference>
<evidence type="ECO:0000256" key="16">
    <source>
        <dbReference type="PIRSR" id="PIRSR004803-3"/>
    </source>
</evidence>
<comment type="similarity">
    <text evidence="12 13">Belongs to the metallo-beta-lactamase superfamily. RNA-metabolizing metallo-beta-lactamase-like family. Bacterial RNase J subfamily.</text>
</comment>
<dbReference type="InterPro" id="IPR042173">
    <property type="entry name" value="RNase_J_2"/>
</dbReference>
<evidence type="ECO:0000256" key="11">
    <source>
        <dbReference type="ARBA" id="ARBA00065702"/>
    </source>
</evidence>
<dbReference type="EMBL" id="JACXAI010000003">
    <property type="protein sequence ID" value="MBD1379263.1"/>
    <property type="molecule type" value="Genomic_DNA"/>
</dbReference>
<keyword evidence="3 12" id="KW-0698">rRNA processing</keyword>
<dbReference type="Pfam" id="PF22505">
    <property type="entry name" value="RNase_J_b_CASP"/>
    <property type="match status" value="1"/>
</dbReference>
<evidence type="ECO:0000256" key="7">
    <source>
        <dbReference type="ARBA" id="ARBA00022801"/>
    </source>
</evidence>
<feature type="domain" description="Metallo-beta-lactamase" evidence="17">
    <location>
        <begin position="21"/>
        <end position="214"/>
    </location>
</feature>
<dbReference type="SUPFAM" id="SSF56281">
    <property type="entry name" value="Metallo-hydrolase/oxidoreductase"/>
    <property type="match status" value="1"/>
</dbReference>
<dbReference type="Proteomes" id="UP000626844">
    <property type="component" value="Unassembled WGS sequence"/>
</dbReference>
<dbReference type="Pfam" id="PF07521">
    <property type="entry name" value="RMMBL"/>
    <property type="match status" value="1"/>
</dbReference>
<dbReference type="EC" id="3.1.-.-" evidence="12 13"/>
<dbReference type="CDD" id="cd07714">
    <property type="entry name" value="RNaseJ_MBL-fold"/>
    <property type="match status" value="1"/>
</dbReference>
<keyword evidence="6 12" id="KW-0255">Endonuclease</keyword>
<dbReference type="PANTHER" id="PTHR43694">
    <property type="entry name" value="RIBONUCLEASE J"/>
    <property type="match status" value="1"/>
</dbReference>
<feature type="active site" description="Proton donor" evidence="14">
    <location>
        <position position="196"/>
    </location>
</feature>
<dbReference type="InterPro" id="IPR055132">
    <property type="entry name" value="RNase_J_b_CASP"/>
</dbReference>
<feature type="binding site" evidence="16">
    <location>
        <position position="142"/>
    </location>
    <ligand>
        <name>Zn(2+)</name>
        <dbReference type="ChEBI" id="CHEBI:29105"/>
        <label>1</label>
        <note>catalytic</note>
    </ligand>
</feature>
<dbReference type="InterPro" id="IPR001279">
    <property type="entry name" value="Metallo-B-lactamas"/>
</dbReference>
<feature type="binding site" evidence="16">
    <location>
        <position position="51"/>
    </location>
    <ligand>
        <name>Ca(2+)</name>
        <dbReference type="ChEBI" id="CHEBI:29108"/>
    </ligand>
</feature>
<feature type="binding site" evidence="16">
    <location>
        <position position="443"/>
    </location>
    <ligand>
        <name>Ca(2+)</name>
        <dbReference type="ChEBI" id="CHEBI:29108"/>
    </ligand>
</feature>
<dbReference type="GO" id="GO:0004521">
    <property type="term" value="F:RNA endonuclease activity"/>
    <property type="evidence" value="ECO:0007669"/>
    <property type="project" value="UniProtKB-UniRule"/>
</dbReference>
<proteinExistence type="inferred from homology"/>
<dbReference type="Pfam" id="PF17770">
    <property type="entry name" value="RNase_J_C"/>
    <property type="match status" value="1"/>
</dbReference>
<dbReference type="Pfam" id="PF00753">
    <property type="entry name" value="Lactamase_B"/>
    <property type="match status" value="1"/>
</dbReference>
<evidence type="ECO:0000256" key="6">
    <source>
        <dbReference type="ARBA" id="ARBA00022759"/>
    </source>
</evidence>
<evidence type="ECO:0000256" key="2">
    <source>
        <dbReference type="ARBA" id="ARBA00022490"/>
    </source>
</evidence>
<gene>
    <name evidence="12" type="primary">rnj</name>
    <name evidence="18" type="ORF">IC621_03375</name>
</gene>
<name>A0A926RV36_9BACI</name>
<dbReference type="AlphaFoldDB" id="A0A926RV36"/>
<evidence type="ECO:0000256" key="9">
    <source>
        <dbReference type="ARBA" id="ARBA00022839"/>
    </source>
</evidence>
<comment type="subunit">
    <text evidence="11">Unclear whether it forms homodimers or belongs to a larger complex. According to probably does not form homodimers, while shows homodimer formation. Both reports show RNase J1 and J2 interaction, probably as a heterotetramer shows it is a component of a possible RNA degradosome complex composed of rny, rnjA, rnjB, pnp, pfkA and eno, while finds no evidence of an RNA degradosome complex.</text>
</comment>
<feature type="binding site" evidence="16">
    <location>
        <position position="76"/>
    </location>
    <ligand>
        <name>Zn(2+)</name>
        <dbReference type="ChEBI" id="CHEBI:29105"/>
        <label>1</label>
        <note>catalytic</note>
    </ligand>
</feature>
<dbReference type="NCBIfam" id="TIGR00649">
    <property type="entry name" value="MG423"/>
    <property type="match status" value="1"/>
</dbReference>
<sequence>MTEKETEKIKIFALGGVGEIGKNLYVIEVNSDIFIVDAGIMYPENEMFGIDMVIPDITYLVENANRIKAIFLTHGHDENIGGVFYLLQKLSAPIYGSALTLALLQEKLKMQQTDVKADFRKVHSKSVLRFGHVKISFFYTIHSIPDSLGICFHTSQGAIVHSGDFKFDQTPVQNSFADIGEMAKIGSSGVLCLLSDSTNAEKLGHSGSEAIVGKEISDAMYQAEGRVLVTVFATNLFRVQEVIDAAAQNNRKLAIVGKNMIRIVKLAVQLGYLTVPEDILIPLQEISNYSSENVVILTTGRHGEPLGALEKMARQTHRYISVDKGDTVLVAASPMPGQELIFSKTIDLIYRTGANVVFKERQIHVSGHGYQEELKLMLNIMKPKYLIPINGEYKMQIAHAKLARMTGMEEDNIFLIEKGEMIELTNKEGKLSGQVQTGNVLVDGLGVGDVGNIVLRDRKLLSKDGILIIVLTISKAEKLMVAGPEIITRGFVYVRESEKLIEKAAALVADRVENCLNNSVVEWSTIKNNVREGLSHYLFEQTKRRPMILPIIMEI</sequence>
<evidence type="ECO:0000256" key="5">
    <source>
        <dbReference type="ARBA" id="ARBA00022723"/>
    </source>
</evidence>
<evidence type="ECO:0000313" key="18">
    <source>
        <dbReference type="EMBL" id="MBD1379263.1"/>
    </source>
</evidence>
<evidence type="ECO:0000256" key="10">
    <source>
        <dbReference type="ARBA" id="ARBA00022884"/>
    </source>
</evidence>
<dbReference type="InterPro" id="IPR041636">
    <property type="entry name" value="RNase_J_C"/>
</dbReference>
<evidence type="ECO:0000256" key="12">
    <source>
        <dbReference type="HAMAP-Rule" id="MF_01491"/>
    </source>
</evidence>
<comment type="cofactor">
    <cofactor evidence="16">
        <name>Ca(2+)</name>
        <dbReference type="ChEBI" id="CHEBI:29108"/>
    </cofactor>
    <text evidence="16">Binds 1 Ca(2+) cation per subunit. Seen in 1 crystal structure, it is not clear if it is physiologically important.</text>
</comment>
<comment type="function">
    <text evidence="12">An RNase that has 5'-3' exonuclease and possibly endonuclease activity. Involved in maturation of rRNA and in some organisms also mRNA maturation and/or decay.</text>
</comment>
<keyword evidence="16" id="KW-0106">Calcium</keyword>
<evidence type="ECO:0000256" key="14">
    <source>
        <dbReference type="PIRSR" id="PIRSR004803-1"/>
    </source>
</evidence>
<evidence type="ECO:0000256" key="8">
    <source>
        <dbReference type="ARBA" id="ARBA00022833"/>
    </source>
</evidence>
<dbReference type="SMART" id="SM00849">
    <property type="entry name" value="Lactamase_B"/>
    <property type="match status" value="1"/>
</dbReference>
<comment type="caution">
    <text evidence="18">The sequence shown here is derived from an EMBL/GenBank/DDBJ whole genome shotgun (WGS) entry which is preliminary data.</text>
</comment>
<dbReference type="PANTHER" id="PTHR43694:SF4">
    <property type="entry name" value="RIBONUCLEASE J 2"/>
    <property type="match status" value="1"/>
</dbReference>
<dbReference type="RefSeq" id="WP_191155756.1">
    <property type="nucleotide sequence ID" value="NZ_JACXAI010000003.1"/>
</dbReference>
<feature type="binding site" evidence="16">
    <location>
        <position position="49"/>
    </location>
    <ligand>
        <name>Ca(2+)</name>
        <dbReference type="ChEBI" id="CHEBI:29108"/>
    </ligand>
</feature>
<comment type="subcellular location">
    <subcellularLocation>
        <location evidence="1 12 13">Cytoplasm</location>
    </subcellularLocation>
</comment>
<evidence type="ECO:0000259" key="17">
    <source>
        <dbReference type="SMART" id="SM00849"/>
    </source>
</evidence>
<feature type="binding site" evidence="16">
    <location>
        <position position="164"/>
    </location>
    <ligand>
        <name>Zn(2+)</name>
        <dbReference type="ChEBI" id="CHEBI:29105"/>
        <label>2</label>
        <note>catalytic</note>
    </ligand>
</feature>
<dbReference type="Gene3D" id="3.10.20.580">
    <property type="match status" value="1"/>
</dbReference>
<dbReference type="Gene3D" id="3.60.15.10">
    <property type="entry name" value="Ribonuclease Z/Hydroxyacylglutathione hydrolase-like"/>
    <property type="match status" value="1"/>
</dbReference>
<dbReference type="GO" id="GO:0005737">
    <property type="term" value="C:cytoplasm"/>
    <property type="evidence" value="ECO:0007669"/>
    <property type="project" value="UniProtKB-SubCell"/>
</dbReference>
<evidence type="ECO:0000256" key="13">
    <source>
        <dbReference type="PIRNR" id="PIRNR004803"/>
    </source>
</evidence>
<dbReference type="GO" id="GO:0006364">
    <property type="term" value="P:rRNA processing"/>
    <property type="evidence" value="ECO:0007669"/>
    <property type="project" value="UniProtKB-UniRule"/>
</dbReference>
<protein>
    <recommendedName>
        <fullName evidence="12 13">Ribonuclease J</fullName>
        <shortName evidence="12">RNase J</shortName>
        <ecNumber evidence="12 13">3.1.-.-</ecNumber>
    </recommendedName>
</protein>
<dbReference type="GO" id="GO:0004534">
    <property type="term" value="F:5'-3' RNA exonuclease activity"/>
    <property type="evidence" value="ECO:0007669"/>
    <property type="project" value="UniProtKB-UniRule"/>
</dbReference>
<dbReference type="InterPro" id="IPR030854">
    <property type="entry name" value="RNase_J_bac"/>
</dbReference>
<evidence type="ECO:0000256" key="4">
    <source>
        <dbReference type="ARBA" id="ARBA00022722"/>
    </source>
</evidence>
<evidence type="ECO:0000256" key="15">
    <source>
        <dbReference type="PIRSR" id="PIRSR004803-2"/>
    </source>
</evidence>
<keyword evidence="9 12" id="KW-0269">Exonuclease</keyword>
<feature type="binding site" evidence="15">
    <location>
        <begin position="233"/>
        <end position="235"/>
    </location>
    <ligand>
        <name>substrate</name>
    </ligand>
</feature>
<dbReference type="InterPro" id="IPR011108">
    <property type="entry name" value="RMMBL"/>
</dbReference>
<keyword evidence="5 13" id="KW-0479">Metal-binding</keyword>
<keyword evidence="4 12" id="KW-0540">Nuclease</keyword>
<dbReference type="InterPro" id="IPR004613">
    <property type="entry name" value="RNase_J"/>
</dbReference>
<evidence type="ECO:0000256" key="1">
    <source>
        <dbReference type="ARBA" id="ARBA00004496"/>
    </source>
</evidence>
<evidence type="ECO:0000313" key="19">
    <source>
        <dbReference type="Proteomes" id="UP000626844"/>
    </source>
</evidence>
<dbReference type="InterPro" id="IPR036866">
    <property type="entry name" value="RibonucZ/Hydroxyglut_hydro"/>
</dbReference>
<keyword evidence="8 16" id="KW-0862">Zinc</keyword>
<organism evidence="18 19">
    <name type="scientific">Metabacillus arenae</name>
    <dbReference type="NCBI Taxonomy" id="2771434"/>
    <lineage>
        <taxon>Bacteria</taxon>
        <taxon>Bacillati</taxon>
        <taxon>Bacillota</taxon>
        <taxon>Bacilli</taxon>
        <taxon>Bacillales</taxon>
        <taxon>Bacillaceae</taxon>
        <taxon>Metabacillus</taxon>
    </lineage>
</organism>